<dbReference type="Proteomes" id="UP000499080">
    <property type="component" value="Unassembled WGS sequence"/>
</dbReference>
<evidence type="ECO:0000313" key="1">
    <source>
        <dbReference type="EMBL" id="GBM75188.1"/>
    </source>
</evidence>
<name>A0A4Y2IBV2_ARAVE</name>
<protein>
    <submittedName>
        <fullName evidence="1">Uncharacterized protein</fullName>
    </submittedName>
</protein>
<dbReference type="AlphaFoldDB" id="A0A4Y2IBV2"/>
<accession>A0A4Y2IBV2</accession>
<sequence>MLHVIISYSQGQIKSFRGYRPVVVNLVRPLMGVPAFMVGGSNLLFNYNIRLTNYNLDRGTSLSIKVNYIHTIHIKHLLKNPYACVRGRKDLTSQADTTEVLLDDMRRYFVVAMSLTWIAPHSQENGIYELRP</sequence>
<proteinExistence type="predicted"/>
<organism evidence="1 2">
    <name type="scientific">Araneus ventricosus</name>
    <name type="common">Orbweaver spider</name>
    <name type="synonym">Epeira ventricosa</name>
    <dbReference type="NCBI Taxonomy" id="182803"/>
    <lineage>
        <taxon>Eukaryota</taxon>
        <taxon>Metazoa</taxon>
        <taxon>Ecdysozoa</taxon>
        <taxon>Arthropoda</taxon>
        <taxon>Chelicerata</taxon>
        <taxon>Arachnida</taxon>
        <taxon>Araneae</taxon>
        <taxon>Araneomorphae</taxon>
        <taxon>Entelegynae</taxon>
        <taxon>Araneoidea</taxon>
        <taxon>Araneidae</taxon>
        <taxon>Araneus</taxon>
    </lineage>
</organism>
<reference evidence="1 2" key="1">
    <citation type="journal article" date="2019" name="Sci. Rep.">
        <title>Orb-weaving spider Araneus ventricosus genome elucidates the spidroin gene catalogue.</title>
        <authorList>
            <person name="Kono N."/>
            <person name="Nakamura H."/>
            <person name="Ohtoshi R."/>
            <person name="Moran D.A.P."/>
            <person name="Shinohara A."/>
            <person name="Yoshida Y."/>
            <person name="Fujiwara M."/>
            <person name="Mori M."/>
            <person name="Tomita M."/>
            <person name="Arakawa K."/>
        </authorList>
    </citation>
    <scope>NUCLEOTIDE SEQUENCE [LARGE SCALE GENOMIC DNA]</scope>
</reference>
<comment type="caution">
    <text evidence="1">The sequence shown here is derived from an EMBL/GenBank/DDBJ whole genome shotgun (WGS) entry which is preliminary data.</text>
</comment>
<keyword evidence="2" id="KW-1185">Reference proteome</keyword>
<gene>
    <name evidence="1" type="ORF">AVEN_129210_1</name>
</gene>
<dbReference type="EMBL" id="BGPR01002542">
    <property type="protein sequence ID" value="GBM75188.1"/>
    <property type="molecule type" value="Genomic_DNA"/>
</dbReference>
<evidence type="ECO:0000313" key="2">
    <source>
        <dbReference type="Proteomes" id="UP000499080"/>
    </source>
</evidence>